<keyword evidence="1" id="KW-0472">Membrane</keyword>
<organism evidence="2 3">
    <name type="scientific">Thermochromatium tepidum ATCC 43061</name>
    <dbReference type="NCBI Taxonomy" id="316276"/>
    <lineage>
        <taxon>Bacteria</taxon>
        <taxon>Pseudomonadati</taxon>
        <taxon>Pseudomonadota</taxon>
        <taxon>Gammaproteobacteria</taxon>
        <taxon>Chromatiales</taxon>
        <taxon>Chromatiaceae</taxon>
        <taxon>Thermochromatium</taxon>
    </lineage>
</organism>
<dbReference type="OrthoDB" id="5772314at2"/>
<feature type="transmembrane region" description="Helical" evidence="1">
    <location>
        <begin position="77"/>
        <end position="98"/>
    </location>
</feature>
<dbReference type="Proteomes" id="UP000426424">
    <property type="component" value="Chromosome"/>
</dbReference>
<evidence type="ECO:0000313" key="2">
    <source>
        <dbReference type="EMBL" id="QGU33091.1"/>
    </source>
</evidence>
<dbReference type="KEGG" id="ttp:E6P07_08955"/>
<evidence type="ECO:0000256" key="1">
    <source>
        <dbReference type="SAM" id="Phobius"/>
    </source>
</evidence>
<dbReference type="RefSeq" id="WP_153975285.1">
    <property type="nucleotide sequence ID" value="NZ_CP039268.1"/>
</dbReference>
<name>A0A6I6DZH1_THETI</name>
<sequence>MGAGDRGDLKWLAVVVLMAVLVLALLVLFLLPAATPIIGTLNEGLGLRESVPWGFGLTVALIAFFALVAGDGLIGELQFMLGAFFSFFLILTLLIAWVF</sequence>
<proteinExistence type="predicted"/>
<evidence type="ECO:0000313" key="3">
    <source>
        <dbReference type="Proteomes" id="UP000426424"/>
    </source>
</evidence>
<accession>A0A6I6DZH1</accession>
<protein>
    <submittedName>
        <fullName evidence="2">Uncharacterized protein</fullName>
    </submittedName>
</protein>
<feature type="transmembrane region" description="Helical" evidence="1">
    <location>
        <begin position="12"/>
        <end position="31"/>
    </location>
</feature>
<dbReference type="AlphaFoldDB" id="A0A6I6DZH1"/>
<gene>
    <name evidence="2" type="ORF">E6P07_08955</name>
</gene>
<dbReference type="EMBL" id="CP039268">
    <property type="protein sequence ID" value="QGU33091.1"/>
    <property type="molecule type" value="Genomic_DNA"/>
</dbReference>
<keyword evidence="1" id="KW-0812">Transmembrane</keyword>
<feature type="transmembrane region" description="Helical" evidence="1">
    <location>
        <begin position="51"/>
        <end position="70"/>
    </location>
</feature>
<keyword evidence="1" id="KW-1133">Transmembrane helix</keyword>
<keyword evidence="3" id="KW-1185">Reference proteome</keyword>
<reference evidence="2 3" key="1">
    <citation type="submission" date="2019-12" db="EMBL/GenBank/DDBJ databases">
        <title>The complete genome of the thermophilic, anoxygenic phototrophic gammaproteobacterium Thermochromatium tepidum.</title>
        <authorList>
            <person name="Sattley W.M."/>
            <person name="Swingley W.D."/>
            <person name="Burchell B.M."/>
            <person name="Gurbani S.A."/>
            <person name="Kujawa C.M."/>
            <person name="Nuccio D.A."/>
            <person name="Schladweiler J."/>
            <person name="Shaffer K.N."/>
            <person name="Stokes L.M."/>
            <person name="Touchman J.W."/>
            <person name="Blankenship R.E."/>
            <person name="Madigan M.T."/>
        </authorList>
    </citation>
    <scope>NUCLEOTIDE SEQUENCE [LARGE SCALE GENOMIC DNA]</scope>
    <source>
        <strain evidence="2 3">ATCC 43061</strain>
    </source>
</reference>